<name>A0A975GSW6_9BACT</name>
<proteinExistence type="predicted"/>
<evidence type="ECO:0000313" key="1">
    <source>
        <dbReference type="EMBL" id="QTA92471.1"/>
    </source>
</evidence>
<dbReference type="Proteomes" id="UP000663722">
    <property type="component" value="Chromosome"/>
</dbReference>
<evidence type="ECO:0000313" key="2">
    <source>
        <dbReference type="Proteomes" id="UP000663722"/>
    </source>
</evidence>
<reference evidence="1" key="1">
    <citation type="journal article" date="2021" name="Microb. Physiol.">
        <title>Proteogenomic Insights into the Physiology of Marine, Sulfate-Reducing, Filamentous Desulfonema limicola and Desulfonema magnum.</title>
        <authorList>
            <person name="Schnaars V."/>
            <person name="Wohlbrand L."/>
            <person name="Scheve S."/>
            <person name="Hinrichs C."/>
            <person name="Reinhardt R."/>
            <person name="Rabus R."/>
        </authorList>
    </citation>
    <scope>NUCLEOTIDE SEQUENCE</scope>
    <source>
        <strain evidence="1">4be13</strain>
    </source>
</reference>
<organism evidence="1 2">
    <name type="scientific">Desulfonema magnum</name>
    <dbReference type="NCBI Taxonomy" id="45655"/>
    <lineage>
        <taxon>Bacteria</taxon>
        <taxon>Pseudomonadati</taxon>
        <taxon>Thermodesulfobacteriota</taxon>
        <taxon>Desulfobacteria</taxon>
        <taxon>Desulfobacterales</taxon>
        <taxon>Desulfococcaceae</taxon>
        <taxon>Desulfonema</taxon>
    </lineage>
</organism>
<keyword evidence="2" id="KW-1185">Reference proteome</keyword>
<protein>
    <submittedName>
        <fullName evidence="1">Uncharacterized protein</fullName>
    </submittedName>
</protein>
<accession>A0A975GSW6</accession>
<dbReference type="KEGG" id="dmm:dnm_085510"/>
<sequence length="39" mass="4395">MAGRVPQREDLKLSDYKGFWEVCPRPELVEGDTPPYASG</sequence>
<dbReference type="EMBL" id="CP061800">
    <property type="protein sequence ID" value="QTA92471.1"/>
    <property type="molecule type" value="Genomic_DNA"/>
</dbReference>
<gene>
    <name evidence="1" type="ORF">dnm_085510</name>
</gene>
<dbReference type="AlphaFoldDB" id="A0A975GSW6"/>